<evidence type="ECO:0000313" key="11">
    <source>
        <dbReference type="Proteomes" id="UP000799772"/>
    </source>
</evidence>
<evidence type="ECO:0000256" key="4">
    <source>
        <dbReference type="ARBA" id="ARBA00022692"/>
    </source>
</evidence>
<comment type="caution">
    <text evidence="10">The sequence shown here is derived from an EMBL/GenBank/DDBJ whole genome shotgun (WGS) entry which is preliminary data.</text>
</comment>
<evidence type="ECO:0000256" key="1">
    <source>
        <dbReference type="ARBA" id="ARBA00004448"/>
    </source>
</evidence>
<keyword evidence="6 9" id="KW-1133">Transmembrane helix</keyword>
<evidence type="ECO:0000256" key="8">
    <source>
        <dbReference type="ARBA" id="ARBA00023136"/>
    </source>
</evidence>
<keyword evidence="8 9" id="KW-0472">Membrane</keyword>
<dbReference type="EMBL" id="ML978127">
    <property type="protein sequence ID" value="KAF2098039.1"/>
    <property type="molecule type" value="Genomic_DNA"/>
</dbReference>
<comment type="subcellular location">
    <subcellularLocation>
        <location evidence="1 9">Mitochondrion inner membrane</location>
        <topology evidence="1 9">Multi-pass membrane protein</topology>
    </subcellularLocation>
</comment>
<dbReference type="Proteomes" id="UP000799772">
    <property type="component" value="Unassembled WGS sequence"/>
</dbReference>
<evidence type="ECO:0000256" key="6">
    <source>
        <dbReference type="ARBA" id="ARBA00022989"/>
    </source>
</evidence>
<gene>
    <name evidence="10" type="ORF">NA57DRAFT_76836</name>
</gene>
<organism evidence="10 11">
    <name type="scientific">Rhizodiscina lignyota</name>
    <dbReference type="NCBI Taxonomy" id="1504668"/>
    <lineage>
        <taxon>Eukaryota</taxon>
        <taxon>Fungi</taxon>
        <taxon>Dikarya</taxon>
        <taxon>Ascomycota</taxon>
        <taxon>Pezizomycotina</taxon>
        <taxon>Dothideomycetes</taxon>
        <taxon>Pleosporomycetidae</taxon>
        <taxon>Aulographales</taxon>
        <taxon>Rhizodiscinaceae</taxon>
        <taxon>Rhizodiscina</taxon>
    </lineage>
</organism>
<dbReference type="OrthoDB" id="869189at2759"/>
<keyword evidence="3 9" id="KW-0813">Transport</keyword>
<feature type="transmembrane region" description="Helical" evidence="9">
    <location>
        <begin position="116"/>
        <end position="138"/>
    </location>
</feature>
<reference evidence="10" key="1">
    <citation type="journal article" date="2020" name="Stud. Mycol.">
        <title>101 Dothideomycetes genomes: a test case for predicting lifestyles and emergence of pathogens.</title>
        <authorList>
            <person name="Haridas S."/>
            <person name="Albert R."/>
            <person name="Binder M."/>
            <person name="Bloem J."/>
            <person name="Labutti K."/>
            <person name="Salamov A."/>
            <person name="Andreopoulos B."/>
            <person name="Baker S."/>
            <person name="Barry K."/>
            <person name="Bills G."/>
            <person name="Bluhm B."/>
            <person name="Cannon C."/>
            <person name="Castanera R."/>
            <person name="Culley D."/>
            <person name="Daum C."/>
            <person name="Ezra D."/>
            <person name="Gonzalez J."/>
            <person name="Henrissat B."/>
            <person name="Kuo A."/>
            <person name="Liang C."/>
            <person name="Lipzen A."/>
            <person name="Lutzoni F."/>
            <person name="Magnuson J."/>
            <person name="Mondo S."/>
            <person name="Nolan M."/>
            <person name="Ohm R."/>
            <person name="Pangilinan J."/>
            <person name="Park H.-J."/>
            <person name="Ramirez L."/>
            <person name="Alfaro M."/>
            <person name="Sun H."/>
            <person name="Tritt A."/>
            <person name="Yoshinaga Y."/>
            <person name="Zwiers L.-H."/>
            <person name="Turgeon B."/>
            <person name="Goodwin S."/>
            <person name="Spatafora J."/>
            <person name="Crous P."/>
            <person name="Grigoriev I."/>
        </authorList>
    </citation>
    <scope>NUCLEOTIDE SEQUENCE</scope>
    <source>
        <strain evidence="10">CBS 133067</strain>
    </source>
</reference>
<sequence length="180" mass="19774">MSARPALRFFTAARTGAAPTFRSSIRTPFQRRVQTAAETNVEPPSPQSGFSKFFNSPVGPKTVHFWAPIMKWGLVLAGVADFARPAESLSLTQNMALMATGAIWTRWCFIIKPRNLFLAAVNFFLFCVGSTQVTRILMYQQSLKGDSMGSEVKKAATEQAQVVEEAVKDPKGALEKAKVN</sequence>
<protein>
    <recommendedName>
        <fullName evidence="9">Mitochondrial pyruvate carrier</fullName>
    </recommendedName>
</protein>
<evidence type="ECO:0000256" key="7">
    <source>
        <dbReference type="ARBA" id="ARBA00023128"/>
    </source>
</evidence>
<evidence type="ECO:0000256" key="9">
    <source>
        <dbReference type="RuleBase" id="RU363100"/>
    </source>
</evidence>
<evidence type="ECO:0000256" key="3">
    <source>
        <dbReference type="ARBA" id="ARBA00022448"/>
    </source>
</evidence>
<accession>A0A9P4IC27</accession>
<dbReference type="PANTHER" id="PTHR14154">
    <property type="entry name" value="UPF0041 BRAIN PROTEIN 44-RELATED"/>
    <property type="match status" value="1"/>
</dbReference>
<comment type="caution">
    <text evidence="9">Lacks conserved residue(s) required for the propagation of feature annotation.</text>
</comment>
<evidence type="ECO:0000256" key="2">
    <source>
        <dbReference type="ARBA" id="ARBA00006416"/>
    </source>
</evidence>
<dbReference type="Pfam" id="PF03650">
    <property type="entry name" value="MPC"/>
    <property type="match status" value="1"/>
</dbReference>
<dbReference type="AlphaFoldDB" id="A0A9P4IC27"/>
<dbReference type="InterPro" id="IPR005336">
    <property type="entry name" value="MPC"/>
</dbReference>
<keyword evidence="11" id="KW-1185">Reference proteome</keyword>
<proteinExistence type="inferred from homology"/>
<comment type="function">
    <text evidence="9">Mediates the uptake of pyruvate into mitochondria.</text>
</comment>
<evidence type="ECO:0000313" key="10">
    <source>
        <dbReference type="EMBL" id="KAF2098039.1"/>
    </source>
</evidence>
<name>A0A9P4IC27_9PEZI</name>
<evidence type="ECO:0000256" key="5">
    <source>
        <dbReference type="ARBA" id="ARBA00022792"/>
    </source>
</evidence>
<comment type="similarity">
    <text evidence="2 9">Belongs to the mitochondrial pyruvate carrier (MPC) (TC 2.A.105) family.</text>
</comment>
<dbReference type="GO" id="GO:0006850">
    <property type="term" value="P:pyruvate import into mitochondria"/>
    <property type="evidence" value="ECO:0007669"/>
    <property type="project" value="InterPro"/>
</dbReference>
<keyword evidence="5 9" id="KW-0999">Mitochondrion inner membrane</keyword>
<keyword evidence="7 9" id="KW-0496">Mitochondrion</keyword>
<dbReference type="GO" id="GO:0005743">
    <property type="term" value="C:mitochondrial inner membrane"/>
    <property type="evidence" value="ECO:0007669"/>
    <property type="project" value="UniProtKB-SubCell"/>
</dbReference>
<keyword evidence="4 9" id="KW-0812">Transmembrane</keyword>